<dbReference type="EMBL" id="CP014691">
    <property type="protein sequence ID" value="AQS88938.1"/>
    <property type="molecule type" value="Genomic_DNA"/>
</dbReference>
<protein>
    <submittedName>
        <fullName evidence="1">Uncharacterized protein</fullName>
    </submittedName>
</protein>
<evidence type="ECO:0000313" key="1">
    <source>
        <dbReference type="EMBL" id="AQS88938.1"/>
    </source>
</evidence>
<dbReference type="RefSeq" id="WP_169852781.1">
    <property type="nucleotide sequence ID" value="NZ_BJXS01000001.1"/>
</dbReference>
<reference evidence="1 2" key="1">
    <citation type="submission" date="2016-03" db="EMBL/GenBank/DDBJ databases">
        <title>Acetic acid bacteria sequencing.</title>
        <authorList>
            <person name="Brandt J."/>
            <person name="Jakob F."/>
            <person name="Vogel R.F."/>
        </authorList>
    </citation>
    <scope>NUCLEOTIDE SEQUENCE [LARGE SCALE GENOMIC DNA]</scope>
    <source>
        <strain evidence="1 2">NBRC 101099</strain>
    </source>
</reference>
<dbReference type="KEGG" id="nch:A0U93_14575"/>
<evidence type="ECO:0000313" key="2">
    <source>
        <dbReference type="Proteomes" id="UP000188604"/>
    </source>
</evidence>
<dbReference type="STRING" id="320497.A0U93_14575"/>
<gene>
    <name evidence="1" type="ORF">A0U93_14575</name>
</gene>
<accession>A0A1U9KSY8</accession>
<dbReference type="Proteomes" id="UP000188604">
    <property type="component" value="Chromosome"/>
</dbReference>
<proteinExistence type="predicted"/>
<sequence>MTEKPVSSFEAPVINSAFEAVLNSDHVSQRTRDIMSRRAQPDDPAYAPVHMSRDALTLLRALLERVLPQAPILDASRIDIAARIDQRLGQPGDGWRFAALPPDPEAYRHALETLDNAAFKRFGKSFVGLTDMEQDDLIEAMASKTLIADGMTAAQMALWFSDLRADAVQLFISHPAVQGALGIDAVANGGDRIFQGFSAIGEGAHEDWEPAGPRALA</sequence>
<name>A0A1U9KSY8_9PROT</name>
<keyword evidence="2" id="KW-1185">Reference proteome</keyword>
<dbReference type="Pfam" id="PF13618">
    <property type="entry name" value="Gluconate_2-dh3"/>
    <property type="match status" value="1"/>
</dbReference>
<dbReference type="InterPro" id="IPR027056">
    <property type="entry name" value="Gluconate_2DH_su3"/>
</dbReference>
<organism evidence="1 2">
    <name type="scientific">Neoasaia chiangmaiensis</name>
    <dbReference type="NCBI Taxonomy" id="320497"/>
    <lineage>
        <taxon>Bacteria</taxon>
        <taxon>Pseudomonadati</taxon>
        <taxon>Pseudomonadota</taxon>
        <taxon>Alphaproteobacteria</taxon>
        <taxon>Acetobacterales</taxon>
        <taxon>Acetobacteraceae</taxon>
        <taxon>Neoasaia</taxon>
    </lineage>
</organism>
<dbReference type="AlphaFoldDB" id="A0A1U9KSY8"/>